<protein>
    <submittedName>
        <fullName evidence="1">Uncharacterized protein</fullName>
    </submittedName>
</protein>
<evidence type="ECO:0000313" key="1">
    <source>
        <dbReference type="EMBL" id="KAJ1108848.1"/>
    </source>
</evidence>
<dbReference type="Proteomes" id="UP001066276">
    <property type="component" value="Chromosome 9"/>
</dbReference>
<comment type="caution">
    <text evidence="1">The sequence shown here is derived from an EMBL/GenBank/DDBJ whole genome shotgun (WGS) entry which is preliminary data.</text>
</comment>
<reference evidence="1" key="1">
    <citation type="journal article" date="2022" name="bioRxiv">
        <title>Sequencing and chromosome-scale assembly of the giantPleurodeles waltlgenome.</title>
        <authorList>
            <person name="Brown T."/>
            <person name="Elewa A."/>
            <person name="Iarovenko S."/>
            <person name="Subramanian E."/>
            <person name="Araus A.J."/>
            <person name="Petzold A."/>
            <person name="Susuki M."/>
            <person name="Suzuki K.-i.T."/>
            <person name="Hayashi T."/>
            <person name="Toyoda A."/>
            <person name="Oliveira C."/>
            <person name="Osipova E."/>
            <person name="Leigh N.D."/>
            <person name="Simon A."/>
            <person name="Yun M.H."/>
        </authorList>
    </citation>
    <scope>NUCLEOTIDE SEQUENCE</scope>
    <source>
        <strain evidence="1">20211129_DDA</strain>
        <tissue evidence="1">Liver</tissue>
    </source>
</reference>
<evidence type="ECO:0000313" key="2">
    <source>
        <dbReference type="Proteomes" id="UP001066276"/>
    </source>
</evidence>
<dbReference type="AlphaFoldDB" id="A0AAV7MYJ2"/>
<gene>
    <name evidence="1" type="ORF">NDU88_006218</name>
</gene>
<dbReference type="EMBL" id="JANPWB010000013">
    <property type="protein sequence ID" value="KAJ1108848.1"/>
    <property type="molecule type" value="Genomic_DNA"/>
</dbReference>
<sequence>MNIRTPLRRRKWHKLKATEFINSLEKKRPGNLNTNNITNFTHSVNKWIEDSLEEIIPLSSTKKLPRKKSAPWFNASLLEKKRECRKQEKKWRYTQDDSVKREYKNMIRAYPLEIKKAQATYYSDKIEAAANSPKEIFNALKDLIHPIEEPETMDSPQQHVEDLASFFLCKIQDIYVAFPNQRSCDDEPGG</sequence>
<organism evidence="1 2">
    <name type="scientific">Pleurodeles waltl</name>
    <name type="common">Iberian ribbed newt</name>
    <dbReference type="NCBI Taxonomy" id="8319"/>
    <lineage>
        <taxon>Eukaryota</taxon>
        <taxon>Metazoa</taxon>
        <taxon>Chordata</taxon>
        <taxon>Craniata</taxon>
        <taxon>Vertebrata</taxon>
        <taxon>Euteleostomi</taxon>
        <taxon>Amphibia</taxon>
        <taxon>Batrachia</taxon>
        <taxon>Caudata</taxon>
        <taxon>Salamandroidea</taxon>
        <taxon>Salamandridae</taxon>
        <taxon>Pleurodelinae</taxon>
        <taxon>Pleurodeles</taxon>
    </lineage>
</organism>
<accession>A0AAV7MYJ2</accession>
<name>A0AAV7MYJ2_PLEWA</name>
<proteinExistence type="predicted"/>
<keyword evidence="2" id="KW-1185">Reference proteome</keyword>